<evidence type="ECO:0000259" key="1">
    <source>
        <dbReference type="Pfam" id="PF13395"/>
    </source>
</evidence>
<dbReference type="Proteomes" id="UP000826462">
    <property type="component" value="Chromosome 1"/>
</dbReference>
<protein>
    <submittedName>
        <fullName evidence="2">HNH endonuclease</fullName>
    </submittedName>
</protein>
<evidence type="ECO:0000313" key="3">
    <source>
        <dbReference type="Proteomes" id="UP000826462"/>
    </source>
</evidence>
<keyword evidence="2" id="KW-0255">Endonuclease</keyword>
<accession>A0ABX8UJK6</accession>
<feature type="domain" description="HNH nuclease" evidence="1">
    <location>
        <begin position="245"/>
        <end position="278"/>
    </location>
</feature>
<dbReference type="Pfam" id="PF13395">
    <property type="entry name" value="HNH_4"/>
    <property type="match status" value="1"/>
</dbReference>
<sequence>MPELLTPTADQQLAFLRQLQLIFDEGEFSSTYKYALLLALGELAVEMGDDTGSSLQIPIERIAEKFIEFYWPQSVPYVDIDLGESVVLFQNLGQQQASVITSLQRLRSQGITTLTQARESSHWSETVRSISATVKEMPIRYLQNVAGTTISFLYALPVIGNVVELLPGVSYNLRQFQGFLQQLARTGWTAHVSANRRNTRLIGRSARLERFLFGTSRADLSDVALILRPLQEDRCFFCQGRLYDQAVVDHFIPWSRYPRDTALNFVVAHATCNADKRELLAGQPHLDRWLERNYQRHEDIGSAIAELGFVSNLTVTNTIAKWAYRQAFEAKGHFWLRHKQTEPATAEILVAFA</sequence>
<evidence type="ECO:0000313" key="2">
    <source>
        <dbReference type="EMBL" id="QYD69034.1"/>
    </source>
</evidence>
<organism evidence="2 3">
    <name type="scientific">Paraburkholderia edwinii</name>
    <dbReference type="NCBI Taxonomy" id="2861782"/>
    <lineage>
        <taxon>Bacteria</taxon>
        <taxon>Pseudomonadati</taxon>
        <taxon>Pseudomonadota</taxon>
        <taxon>Betaproteobacteria</taxon>
        <taxon>Burkholderiales</taxon>
        <taxon>Burkholderiaceae</taxon>
        <taxon>Paraburkholderia</taxon>
    </lineage>
</organism>
<keyword evidence="2" id="KW-0378">Hydrolase</keyword>
<dbReference type="GO" id="GO:0004519">
    <property type="term" value="F:endonuclease activity"/>
    <property type="evidence" value="ECO:0007669"/>
    <property type="project" value="UniProtKB-KW"/>
</dbReference>
<name>A0ABX8UJK6_9BURK</name>
<proteinExistence type="predicted"/>
<dbReference type="CDD" id="cd00085">
    <property type="entry name" value="HNHc"/>
    <property type="match status" value="1"/>
</dbReference>
<keyword evidence="2" id="KW-0540">Nuclease</keyword>
<gene>
    <name evidence="2" type="ORF">KZJ38_01135</name>
</gene>
<dbReference type="InterPro" id="IPR003615">
    <property type="entry name" value="HNH_nuc"/>
</dbReference>
<keyword evidence="3" id="KW-1185">Reference proteome</keyword>
<dbReference type="EMBL" id="CP080095">
    <property type="protein sequence ID" value="QYD69034.1"/>
    <property type="molecule type" value="Genomic_DNA"/>
</dbReference>
<dbReference type="Gene3D" id="1.10.30.50">
    <property type="match status" value="1"/>
</dbReference>
<dbReference type="RefSeq" id="WP_219798409.1">
    <property type="nucleotide sequence ID" value="NZ_CP080095.1"/>
</dbReference>
<reference evidence="2 3" key="1">
    <citation type="submission" date="2021-07" db="EMBL/GenBank/DDBJ databases">
        <title>Paraburkholderia edwinii protects Aspergillus sp. from phenazines by acting as a toxin sponge.</title>
        <authorList>
            <person name="Dahlstrom K.M."/>
            <person name="Newman D.K."/>
        </authorList>
    </citation>
    <scope>NUCLEOTIDE SEQUENCE [LARGE SCALE GENOMIC DNA]</scope>
    <source>
        <strain evidence="2 3">Pe01</strain>
    </source>
</reference>